<organism evidence="2 3">
    <name type="scientific">Phrynosoma platyrhinos</name>
    <name type="common">Desert horned lizard</name>
    <dbReference type="NCBI Taxonomy" id="52577"/>
    <lineage>
        <taxon>Eukaryota</taxon>
        <taxon>Metazoa</taxon>
        <taxon>Chordata</taxon>
        <taxon>Craniata</taxon>
        <taxon>Vertebrata</taxon>
        <taxon>Euteleostomi</taxon>
        <taxon>Lepidosauria</taxon>
        <taxon>Squamata</taxon>
        <taxon>Bifurcata</taxon>
        <taxon>Unidentata</taxon>
        <taxon>Episquamata</taxon>
        <taxon>Toxicofera</taxon>
        <taxon>Iguania</taxon>
        <taxon>Phrynosomatidae</taxon>
        <taxon>Phrynosomatinae</taxon>
        <taxon>Phrynosoma</taxon>
    </lineage>
</organism>
<accession>A0ABQ7SVL7</accession>
<gene>
    <name evidence="2" type="ORF">JD844_022523</name>
</gene>
<dbReference type="EMBL" id="JAIPUX010003289">
    <property type="protein sequence ID" value="KAH0621349.1"/>
    <property type="molecule type" value="Genomic_DNA"/>
</dbReference>
<protein>
    <recommendedName>
        <fullName evidence="1">Dipeptidylpeptidase IV N-terminal domain-containing protein</fullName>
    </recommendedName>
</protein>
<name>A0ABQ7SVL7_PHRPL</name>
<proteinExistence type="predicted"/>
<evidence type="ECO:0000259" key="1">
    <source>
        <dbReference type="Pfam" id="PF00930"/>
    </source>
</evidence>
<reference evidence="2 3" key="1">
    <citation type="journal article" date="2022" name="Gigascience">
        <title>A chromosome-level genome assembly and annotation of the desert horned lizard, Phrynosoma platyrhinos, provides insight into chromosomal rearrangements among reptiles.</title>
        <authorList>
            <person name="Koochekian N."/>
            <person name="Ascanio A."/>
            <person name="Farleigh K."/>
            <person name="Card D.C."/>
            <person name="Schield D.R."/>
            <person name="Castoe T.A."/>
            <person name="Jezkova T."/>
        </authorList>
    </citation>
    <scope>NUCLEOTIDE SEQUENCE [LARGE SCALE GENOMIC DNA]</scope>
    <source>
        <strain evidence="2">NK-2021</strain>
    </source>
</reference>
<dbReference type="Pfam" id="PF00930">
    <property type="entry name" value="DPPIV_N"/>
    <property type="match status" value="1"/>
</dbReference>
<dbReference type="Proteomes" id="UP000826234">
    <property type="component" value="Unassembled WGS sequence"/>
</dbReference>
<evidence type="ECO:0000313" key="2">
    <source>
        <dbReference type="EMBL" id="KAH0621349.1"/>
    </source>
</evidence>
<keyword evidence="3" id="KW-1185">Reference proteome</keyword>
<evidence type="ECO:0000313" key="3">
    <source>
        <dbReference type="Proteomes" id="UP000826234"/>
    </source>
</evidence>
<dbReference type="InterPro" id="IPR002469">
    <property type="entry name" value="Peptidase_S9B_N"/>
</dbReference>
<sequence length="98" mass="11215">MLGCYFKGIDQVKKSVSYFLSTENSPRGRQLHSVYVCLINTCFCLFSVSTVDLLNRQCLSCNFLKDQCTYFNAKFSPTIKYFILHCKGKTLCSVELLT</sequence>
<feature type="domain" description="Dipeptidylpeptidase IV N-terminal" evidence="1">
    <location>
        <begin position="10"/>
        <end position="90"/>
    </location>
</feature>
<comment type="caution">
    <text evidence="2">The sequence shown here is derived from an EMBL/GenBank/DDBJ whole genome shotgun (WGS) entry which is preliminary data.</text>
</comment>
<dbReference type="Gene3D" id="2.140.10.30">
    <property type="entry name" value="Dipeptidylpeptidase IV, N-terminal domain"/>
    <property type="match status" value="1"/>
</dbReference>